<gene>
    <name evidence="1" type="ORF">T310_4166</name>
</gene>
<comment type="caution">
    <text evidence="1">The sequence shown here is derived from an EMBL/GenBank/DDBJ whole genome shotgun (WGS) entry which is preliminary data.</text>
</comment>
<organism evidence="1 2">
    <name type="scientific">Rasamsonia emersonii (strain ATCC 16479 / CBS 393.64 / IMI 116815)</name>
    <dbReference type="NCBI Taxonomy" id="1408163"/>
    <lineage>
        <taxon>Eukaryota</taxon>
        <taxon>Fungi</taxon>
        <taxon>Dikarya</taxon>
        <taxon>Ascomycota</taxon>
        <taxon>Pezizomycotina</taxon>
        <taxon>Eurotiomycetes</taxon>
        <taxon>Eurotiomycetidae</taxon>
        <taxon>Eurotiales</taxon>
        <taxon>Trichocomaceae</taxon>
        <taxon>Rasamsonia</taxon>
    </lineage>
</organism>
<evidence type="ECO:0000313" key="2">
    <source>
        <dbReference type="Proteomes" id="UP000053958"/>
    </source>
</evidence>
<dbReference type="AlphaFoldDB" id="A0A0F4YUP7"/>
<dbReference type="EMBL" id="LASV01000167">
    <property type="protein sequence ID" value="KKA21820.1"/>
    <property type="molecule type" value="Genomic_DNA"/>
</dbReference>
<dbReference type="GeneID" id="25316514"/>
<keyword evidence="2" id="KW-1185">Reference proteome</keyword>
<accession>A0A0F4YUP7</accession>
<dbReference type="Proteomes" id="UP000053958">
    <property type="component" value="Unassembled WGS sequence"/>
</dbReference>
<proteinExistence type="predicted"/>
<evidence type="ECO:0000313" key="1">
    <source>
        <dbReference type="EMBL" id="KKA21820.1"/>
    </source>
</evidence>
<dbReference type="RefSeq" id="XP_013328432.1">
    <property type="nucleotide sequence ID" value="XM_013472978.1"/>
</dbReference>
<sequence length="359" mass="40997">MAQNAVGRLFRCQSCFRQPLTSFTQTRNYAHDAIPKFSPTSSPELDQMLNRFREELFIPFGLGQQQRRLMFRQKYADKLEEEPVTVTIGEDEKFQLRPMDPQTRPRKEEIVPIVKLMKTTKDWQNIIPFLSALRMSRRYLKPSRLEWLVRKAGDANALGIILECAKQSERTGIFFNEADLAKRFFFELHEKAQMADFRGEATSKALGLARQAVLLMEAPEHSNKDIQRDPKRQPFIIGVLLELSAARALNEFGGNDEGGHVRAYAERLLATWQFGSFDGEAQKWADIDHLLQVNVPVWNGIKLALQVHGIAGNKALATSLKARLDELSNLIAKQQSQAPEKVQQQPSMGYKQAQLLFKK</sequence>
<name>A0A0F4YUP7_RASE3</name>
<dbReference type="OrthoDB" id="5405126at2759"/>
<reference evidence="1 2" key="1">
    <citation type="submission" date="2015-04" db="EMBL/GenBank/DDBJ databases">
        <authorList>
            <person name="Heijne W.H."/>
            <person name="Fedorova N.D."/>
            <person name="Nierman W.C."/>
            <person name="Vollebregt A.W."/>
            <person name="Zhao Z."/>
            <person name="Wu L."/>
            <person name="Kumar M."/>
            <person name="Stam H."/>
            <person name="van den Berg M.A."/>
            <person name="Pel H.J."/>
        </authorList>
    </citation>
    <scope>NUCLEOTIDE SEQUENCE [LARGE SCALE GENOMIC DNA]</scope>
    <source>
        <strain evidence="1 2">CBS 393.64</strain>
    </source>
</reference>
<protein>
    <submittedName>
        <fullName evidence="1">Uncharacterized protein</fullName>
    </submittedName>
</protein>